<comment type="caution">
    <text evidence="1">The sequence shown here is derived from an EMBL/GenBank/DDBJ whole genome shotgun (WGS) entry which is preliminary data.</text>
</comment>
<accession>A0AAE1CJF9</accession>
<keyword evidence="2" id="KW-1185">Reference proteome</keyword>
<reference evidence="1" key="1">
    <citation type="journal article" date="2023" name="G3 (Bethesda)">
        <title>A reference genome for the long-term kleptoplast-retaining sea slug Elysia crispata morphotype clarki.</title>
        <authorList>
            <person name="Eastman K.E."/>
            <person name="Pendleton A.L."/>
            <person name="Shaikh M.A."/>
            <person name="Suttiyut T."/>
            <person name="Ogas R."/>
            <person name="Tomko P."/>
            <person name="Gavelis G."/>
            <person name="Widhalm J.R."/>
            <person name="Wisecaver J.H."/>
        </authorList>
    </citation>
    <scope>NUCLEOTIDE SEQUENCE</scope>
    <source>
        <strain evidence="1">ECLA1</strain>
    </source>
</reference>
<dbReference type="AlphaFoldDB" id="A0AAE1CJF9"/>
<evidence type="ECO:0000313" key="2">
    <source>
        <dbReference type="Proteomes" id="UP001283361"/>
    </source>
</evidence>
<organism evidence="1 2">
    <name type="scientific">Elysia crispata</name>
    <name type="common">lettuce slug</name>
    <dbReference type="NCBI Taxonomy" id="231223"/>
    <lineage>
        <taxon>Eukaryota</taxon>
        <taxon>Metazoa</taxon>
        <taxon>Spiralia</taxon>
        <taxon>Lophotrochozoa</taxon>
        <taxon>Mollusca</taxon>
        <taxon>Gastropoda</taxon>
        <taxon>Heterobranchia</taxon>
        <taxon>Euthyneura</taxon>
        <taxon>Panpulmonata</taxon>
        <taxon>Sacoglossa</taxon>
        <taxon>Placobranchoidea</taxon>
        <taxon>Plakobranchidae</taxon>
        <taxon>Elysia</taxon>
    </lineage>
</organism>
<protein>
    <submittedName>
        <fullName evidence="1">Uncharacterized protein</fullName>
    </submittedName>
</protein>
<dbReference type="Proteomes" id="UP001283361">
    <property type="component" value="Unassembled WGS sequence"/>
</dbReference>
<evidence type="ECO:0000313" key="1">
    <source>
        <dbReference type="EMBL" id="KAK3700162.1"/>
    </source>
</evidence>
<sequence length="33" mass="3817">MYRARHIFSIHFNLGYIASKSDRRDSPALSPLP</sequence>
<name>A0AAE1CJF9_9GAST</name>
<gene>
    <name evidence="1" type="ORF">RRG08_047585</name>
</gene>
<proteinExistence type="predicted"/>
<dbReference type="EMBL" id="JAWDGP010007921">
    <property type="protein sequence ID" value="KAK3700162.1"/>
    <property type="molecule type" value="Genomic_DNA"/>
</dbReference>